<evidence type="ECO:0000313" key="1">
    <source>
        <dbReference type="EMBL" id="KGJ08754.1"/>
    </source>
</evidence>
<dbReference type="AlphaFoldDB" id="A0A099FDZ7"/>
<organism evidence="1 2">
    <name type="scientific">Paracoccus sphaerophysae</name>
    <dbReference type="NCBI Taxonomy" id="690417"/>
    <lineage>
        <taxon>Bacteria</taxon>
        <taxon>Pseudomonadati</taxon>
        <taxon>Pseudomonadota</taxon>
        <taxon>Alphaproteobacteria</taxon>
        <taxon>Rhodobacterales</taxon>
        <taxon>Paracoccaceae</taxon>
        <taxon>Paracoccus</taxon>
    </lineage>
</organism>
<accession>A0A099FDZ7</accession>
<keyword evidence="2" id="KW-1185">Reference proteome</keyword>
<reference evidence="1 2" key="1">
    <citation type="submission" date="2014-09" db="EMBL/GenBank/DDBJ databases">
        <authorList>
            <person name="McGinnis J.M."/>
            <person name="Wolfgang W.J."/>
        </authorList>
    </citation>
    <scope>NUCLEOTIDE SEQUENCE [LARGE SCALE GENOMIC DNA]</scope>
    <source>
        <strain evidence="1 2">HAMBI 3106</strain>
    </source>
</reference>
<dbReference type="Proteomes" id="UP000029917">
    <property type="component" value="Unassembled WGS sequence"/>
</dbReference>
<protein>
    <submittedName>
        <fullName evidence="1">Glyceraldehyde-3-phosphate dehydrogenase</fullName>
    </submittedName>
</protein>
<reference evidence="1 2" key="2">
    <citation type="submission" date="2014-10" db="EMBL/GenBank/DDBJ databases">
        <title>Paracoccus sanguinis sp. nov., isolated from clinical specimens of New York State patients.</title>
        <authorList>
            <person name="Mingle L.A."/>
            <person name="Cole J.A."/>
            <person name="Lapierre P."/>
            <person name="Musser K.A."/>
        </authorList>
    </citation>
    <scope>NUCLEOTIDE SEQUENCE [LARGE SCALE GENOMIC DNA]</scope>
    <source>
        <strain evidence="1 2">HAMBI 3106</strain>
    </source>
</reference>
<sequence length="47" mass="5406">MTNSIAFVLAALIVALLVLDATVLHWDIPIMVGREMLHLIEWVSFWR</sequence>
<dbReference type="RefSeq" id="WP_036717094.1">
    <property type="nucleotide sequence ID" value="NZ_CALUAY010000096.1"/>
</dbReference>
<proteinExistence type="predicted"/>
<dbReference type="EMBL" id="JRKS01000007">
    <property type="protein sequence ID" value="KGJ08754.1"/>
    <property type="molecule type" value="Genomic_DNA"/>
</dbReference>
<evidence type="ECO:0000313" key="2">
    <source>
        <dbReference type="Proteomes" id="UP000029917"/>
    </source>
</evidence>
<gene>
    <name evidence="1" type="ORF">IC63_03990</name>
</gene>
<name>A0A099FDZ7_9RHOB</name>
<comment type="caution">
    <text evidence="1">The sequence shown here is derived from an EMBL/GenBank/DDBJ whole genome shotgun (WGS) entry which is preliminary data.</text>
</comment>